<feature type="region of interest" description="Disordered" evidence="8">
    <location>
        <begin position="377"/>
        <end position="447"/>
    </location>
</feature>
<comment type="similarity">
    <text evidence="2">Belongs to the SHI protein family.</text>
</comment>
<feature type="compositionally biased region" description="Low complexity" evidence="8">
    <location>
        <begin position="220"/>
        <end position="235"/>
    </location>
</feature>
<gene>
    <name evidence="9" type="ORF">C5167_046190</name>
</gene>
<accession>A0A4Y7LD32</accession>
<dbReference type="GO" id="GO:0005634">
    <property type="term" value="C:nucleus"/>
    <property type="evidence" value="ECO:0007669"/>
    <property type="project" value="UniProtKB-SubCell"/>
</dbReference>
<evidence type="ECO:0000256" key="6">
    <source>
        <dbReference type="ARBA" id="ARBA00023159"/>
    </source>
</evidence>
<protein>
    <submittedName>
        <fullName evidence="9">Uncharacterized protein</fullName>
    </submittedName>
</protein>
<keyword evidence="4" id="KW-0862">Zinc</keyword>
<dbReference type="NCBIfam" id="TIGR01624">
    <property type="entry name" value="LRP1_Cterm"/>
    <property type="match status" value="1"/>
</dbReference>
<keyword evidence="3" id="KW-0479">Metal-binding</keyword>
<sequence>MVIREEYVEAVDAELMETMKSNSRLKKIGGGAGAPLLLKYPASLSVTAYSYFFGAMFMVIAGISATDGNTVWTLTPSELVEVFYAVIVATTRWLASDSGAFAGWANSSSSIALAADDLSLGFNAGPSGGAGGNHQSTASAAVTGGGVHNNGGGGGGGNSGSGWRPINYTLPGAVQNDMGMVGLRSSDVLFVAPATSFQQHQQNHHDHQDPFYAHDHHHQQQQNPMNNSGNNNNSSTALGIGVIPLLTTTGSTQLWQNQQTHHNVNYPVVKKPVLINYENSLNQSNISIFSNNNNNHGAGNVTIAGFAGGADAGNNANLSMISSSSTKTCHDCGNQAKKDCSHNRCRTCCKSRGYDCSTHIKSTWVSASRRRDRQLISPLGNDDQQQGDVGGGTSSGSTSGVKKPRLVPSQNQTASHTSTSNNNTPPRSFDTSSSHHHQDPSFREALPKQVKAPAAFKCVRVSPIGDGEEEIAYQAIVKIGGHVFKGFLYNKGIVSGNEGLPNISELHLGGSGKNWPSSSQIIDHSDVYGGAATGLLGSGVRVWERV</sequence>
<keyword evidence="10" id="KW-1185">Reference proteome</keyword>
<comment type="subcellular location">
    <subcellularLocation>
        <location evidence="1">Nucleus</location>
    </subcellularLocation>
</comment>
<keyword evidence="7" id="KW-0539">Nucleus</keyword>
<dbReference type="Proteomes" id="UP000316621">
    <property type="component" value="Chromosome 11"/>
</dbReference>
<name>A0A4Y7LD32_PAPSO</name>
<feature type="region of interest" description="Disordered" evidence="8">
    <location>
        <begin position="199"/>
        <end position="236"/>
    </location>
</feature>
<evidence type="ECO:0000256" key="4">
    <source>
        <dbReference type="ARBA" id="ARBA00022833"/>
    </source>
</evidence>
<organism evidence="9 10">
    <name type="scientific">Papaver somniferum</name>
    <name type="common">Opium poppy</name>
    <dbReference type="NCBI Taxonomy" id="3469"/>
    <lineage>
        <taxon>Eukaryota</taxon>
        <taxon>Viridiplantae</taxon>
        <taxon>Streptophyta</taxon>
        <taxon>Embryophyta</taxon>
        <taxon>Tracheophyta</taxon>
        <taxon>Spermatophyta</taxon>
        <taxon>Magnoliopsida</taxon>
        <taxon>Ranunculales</taxon>
        <taxon>Papaveraceae</taxon>
        <taxon>Papaveroideae</taxon>
        <taxon>Papaver</taxon>
    </lineage>
</organism>
<keyword evidence="5" id="KW-0238">DNA-binding</keyword>
<feature type="compositionally biased region" description="Basic and acidic residues" evidence="8">
    <location>
        <begin position="203"/>
        <end position="214"/>
    </location>
</feature>
<evidence type="ECO:0000256" key="3">
    <source>
        <dbReference type="ARBA" id="ARBA00022723"/>
    </source>
</evidence>
<feature type="compositionally biased region" description="Low complexity" evidence="8">
    <location>
        <begin position="409"/>
        <end position="424"/>
    </location>
</feature>
<keyword evidence="6" id="KW-0010">Activator</keyword>
<dbReference type="OMA" id="IQFWQPP"/>
<dbReference type="GO" id="GO:0003677">
    <property type="term" value="F:DNA binding"/>
    <property type="evidence" value="ECO:0007669"/>
    <property type="project" value="UniProtKB-KW"/>
</dbReference>
<evidence type="ECO:0000256" key="5">
    <source>
        <dbReference type="ARBA" id="ARBA00023125"/>
    </source>
</evidence>
<dbReference type="NCBIfam" id="TIGR01623">
    <property type="entry name" value="put_zinc_LRP1"/>
    <property type="match status" value="1"/>
</dbReference>
<feature type="compositionally biased region" description="Gly residues" evidence="8">
    <location>
        <begin position="143"/>
        <end position="160"/>
    </location>
</feature>
<dbReference type="Pfam" id="PF05142">
    <property type="entry name" value="DUF702"/>
    <property type="match status" value="1"/>
</dbReference>
<dbReference type="GO" id="GO:0046872">
    <property type="term" value="F:metal ion binding"/>
    <property type="evidence" value="ECO:0007669"/>
    <property type="project" value="UniProtKB-KW"/>
</dbReference>
<evidence type="ECO:0000313" key="9">
    <source>
        <dbReference type="EMBL" id="RZC83404.1"/>
    </source>
</evidence>
<dbReference type="InterPro" id="IPR006510">
    <property type="entry name" value="Znf_LRP1"/>
</dbReference>
<evidence type="ECO:0000313" key="10">
    <source>
        <dbReference type="Proteomes" id="UP000316621"/>
    </source>
</evidence>
<reference evidence="9 10" key="1">
    <citation type="journal article" date="2018" name="Science">
        <title>The opium poppy genome and morphinan production.</title>
        <authorList>
            <person name="Guo L."/>
            <person name="Winzer T."/>
            <person name="Yang X."/>
            <person name="Li Y."/>
            <person name="Ning Z."/>
            <person name="He Z."/>
            <person name="Teodor R."/>
            <person name="Lu Y."/>
            <person name="Bowser T.A."/>
            <person name="Graham I.A."/>
            <person name="Ye K."/>
        </authorList>
    </citation>
    <scope>NUCLEOTIDE SEQUENCE [LARGE SCALE GENOMIC DNA]</scope>
    <source>
        <strain evidence="10">cv. HN1</strain>
        <tissue evidence="9">Leaves</tissue>
    </source>
</reference>
<evidence type="ECO:0000256" key="7">
    <source>
        <dbReference type="ARBA" id="ARBA00023242"/>
    </source>
</evidence>
<dbReference type="PANTHER" id="PTHR31604:SF30">
    <property type="entry name" value="PROTEIN LATERAL ROOT PRIMORDIUM 1"/>
    <property type="match status" value="1"/>
</dbReference>
<dbReference type="EMBL" id="CM010725">
    <property type="protein sequence ID" value="RZC83404.1"/>
    <property type="molecule type" value="Genomic_DNA"/>
</dbReference>
<feature type="compositionally biased region" description="Basic and acidic residues" evidence="8">
    <location>
        <begin position="436"/>
        <end position="446"/>
    </location>
</feature>
<dbReference type="Gramene" id="RZC83404">
    <property type="protein sequence ID" value="RZC83404"/>
    <property type="gene ID" value="C5167_046190"/>
</dbReference>
<evidence type="ECO:0000256" key="1">
    <source>
        <dbReference type="ARBA" id="ARBA00004123"/>
    </source>
</evidence>
<dbReference type="GO" id="GO:0045893">
    <property type="term" value="P:positive regulation of DNA-templated transcription"/>
    <property type="evidence" value="ECO:0007669"/>
    <property type="project" value="TreeGrafter"/>
</dbReference>
<dbReference type="STRING" id="3469.A0A4Y7LD32"/>
<evidence type="ECO:0000256" key="2">
    <source>
        <dbReference type="ARBA" id="ARBA00006911"/>
    </source>
</evidence>
<evidence type="ECO:0000256" key="8">
    <source>
        <dbReference type="SAM" id="MobiDB-lite"/>
    </source>
</evidence>
<proteinExistence type="inferred from homology"/>
<feature type="region of interest" description="Disordered" evidence="8">
    <location>
        <begin position="128"/>
        <end position="160"/>
    </location>
</feature>
<dbReference type="InterPro" id="IPR007818">
    <property type="entry name" value="SHI"/>
</dbReference>
<dbReference type="InterPro" id="IPR006511">
    <property type="entry name" value="SHI_C"/>
</dbReference>
<dbReference type="GO" id="GO:0003700">
    <property type="term" value="F:DNA-binding transcription factor activity"/>
    <property type="evidence" value="ECO:0007669"/>
    <property type="project" value="InterPro"/>
</dbReference>
<dbReference type="PANTHER" id="PTHR31604">
    <property type="entry name" value="PROTEIN LATERAL ROOT PRIMORDIUM 1"/>
    <property type="match status" value="1"/>
</dbReference>
<dbReference type="AlphaFoldDB" id="A0A4Y7LD32"/>